<dbReference type="EMBL" id="JACSPY010000001">
    <property type="protein sequence ID" value="MBD8019355.1"/>
    <property type="molecule type" value="Genomic_DNA"/>
</dbReference>
<comment type="caution">
    <text evidence="1">The sequence shown here is derived from an EMBL/GenBank/DDBJ whole genome shotgun (WGS) entry which is preliminary data.</text>
</comment>
<keyword evidence="2" id="KW-1185">Reference proteome</keyword>
<gene>
    <name evidence="1" type="ORF">H9634_00970</name>
</gene>
<dbReference type="Proteomes" id="UP000651517">
    <property type="component" value="Unassembled WGS sequence"/>
</dbReference>
<sequence>MTVRDLHERAISVRVLEAQHRYDAQTLGLREKELEERLARLKKAIEAGVRFRYELGEFNVVAMDVALLRDRLGMLDELIAEVSSKVGGDGA</sequence>
<name>A0ABR8WQM9_9MICO</name>
<protein>
    <submittedName>
        <fullName evidence="1">Uncharacterized protein</fullName>
    </submittedName>
</protein>
<proteinExistence type="predicted"/>
<organism evidence="1 2">
    <name type="scientific">Brevibacterium gallinarum</name>
    <dbReference type="NCBI Taxonomy" id="2762220"/>
    <lineage>
        <taxon>Bacteria</taxon>
        <taxon>Bacillati</taxon>
        <taxon>Actinomycetota</taxon>
        <taxon>Actinomycetes</taxon>
        <taxon>Micrococcales</taxon>
        <taxon>Brevibacteriaceae</taxon>
        <taxon>Brevibacterium</taxon>
    </lineage>
</organism>
<accession>A0ABR8WQM9</accession>
<dbReference type="RefSeq" id="WP_191724959.1">
    <property type="nucleotide sequence ID" value="NZ_JACSPY010000001.1"/>
</dbReference>
<evidence type="ECO:0000313" key="2">
    <source>
        <dbReference type="Proteomes" id="UP000651517"/>
    </source>
</evidence>
<reference evidence="1 2" key="1">
    <citation type="submission" date="2020-08" db="EMBL/GenBank/DDBJ databases">
        <title>A Genomic Blueprint of the Chicken Gut Microbiome.</title>
        <authorList>
            <person name="Gilroy R."/>
            <person name="Ravi A."/>
            <person name="Getino M."/>
            <person name="Pursley I."/>
            <person name="Horton D.L."/>
            <person name="Alikhan N.-F."/>
            <person name="Baker D."/>
            <person name="Gharbi K."/>
            <person name="Hall N."/>
            <person name="Watson M."/>
            <person name="Adriaenssens E.M."/>
            <person name="Foster-Nyarko E."/>
            <person name="Jarju S."/>
            <person name="Secka A."/>
            <person name="Antonio M."/>
            <person name="Oren A."/>
            <person name="Chaudhuri R."/>
            <person name="La Ragione R.M."/>
            <person name="Hildebrand F."/>
            <person name="Pallen M.J."/>
        </authorList>
    </citation>
    <scope>NUCLEOTIDE SEQUENCE [LARGE SCALE GENOMIC DNA]</scope>
    <source>
        <strain evidence="1 2">Re57</strain>
    </source>
</reference>
<evidence type="ECO:0000313" key="1">
    <source>
        <dbReference type="EMBL" id="MBD8019355.1"/>
    </source>
</evidence>